<dbReference type="Proteomes" id="UP000218824">
    <property type="component" value="Chromosome"/>
</dbReference>
<dbReference type="PANTHER" id="PTHR47495">
    <property type="entry name" value="ALDEHYDE DEHYDROGENASE"/>
    <property type="match status" value="1"/>
</dbReference>
<dbReference type="SMART" id="SM01008">
    <property type="entry name" value="Ald_Xan_dh_C"/>
    <property type="match status" value="1"/>
</dbReference>
<dbReference type="PROSITE" id="PS51318">
    <property type="entry name" value="TAT"/>
    <property type="match status" value="1"/>
</dbReference>
<dbReference type="InterPro" id="IPR012368">
    <property type="entry name" value="OxRdtase_Mopterin-bd_su_IorB"/>
</dbReference>
<evidence type="ECO:0000259" key="1">
    <source>
        <dbReference type="SMART" id="SM01008"/>
    </source>
</evidence>
<dbReference type="InterPro" id="IPR006311">
    <property type="entry name" value="TAT_signal"/>
</dbReference>
<dbReference type="GeneID" id="83062558"/>
<protein>
    <recommendedName>
        <fullName evidence="1">Aldehyde oxidase/xanthine dehydrogenase a/b hammerhead domain-containing protein</fullName>
    </recommendedName>
</protein>
<dbReference type="RefSeq" id="WP_096376628.1">
    <property type="nucleotide sequence ID" value="NZ_AP014940.1"/>
</dbReference>
<dbReference type="InterPro" id="IPR037165">
    <property type="entry name" value="AldOxase/xan_DH_Mopterin-bd_sf"/>
</dbReference>
<sequence>MNTLDAPSRRRFLKSGALIGGGLVVGFVVPGAKRFAAAAPAAAAAASAGFAPNAFLRVGSDDTVTVLLSHSEMGQGIWTGLAMLIAEELDADWSKIKVEHAPAAPAYAHTMFGMQMTGGSTSTWTEFERYRMAGATARALLLAAASKRLGVPAEQLCTENGAVIAGSRRLRYGELAAAAAALPPPATPPTLKDAKDWKIIGKPTRRLDGPEKIDGRAKFGMDVQFDGLLTALVARAPVFGGTVKSFDDRAARAVAGVRDVVQVPSGVAVVADHYWAAKQGRDALKIDWDTGPHAAGLDDAKLRAEFARLAAAGGGAVASKAGDADAALKRAAKVIEAEYHVPYLAHAPMEPLNCTVKIGADRCEIWTGTQFQTMDQGVAAKITGLAPEQVQIHTTFLGGGFGRRATPSSDFVSEAVYVAKAAGKPVKTVWSREDDVRGGYYRPMYLQRARIGLDAQGRPVAWKHVMVGQSIIMGSPFEKALVKNGIDSTSVEGVADSPYLRDIGDRFVELHSPQTGIPVLWWRSVGHSYNAFVMESLIDEAAHAAGRDPVEYRRSLLGAHPRHLAALNLVAEKAGWGAKLPAGRARGVAVHESFGSYIAQVAEVSLLDAPGGGKRIRVHRFVCAIDCGLAVNPDGVRAQMESGINFGLGAALYSELTFKDGRVQQSNYHDYRVLRLDEAPAIEVHIVASAEKMGGAGEPGTAPVAAAVANAVFALSGQRLRELPLRAKA</sequence>
<organism evidence="2 3">
    <name type="scientific">Lysobacter enzymogenes</name>
    <dbReference type="NCBI Taxonomy" id="69"/>
    <lineage>
        <taxon>Bacteria</taxon>
        <taxon>Pseudomonadati</taxon>
        <taxon>Pseudomonadota</taxon>
        <taxon>Gammaproteobacteria</taxon>
        <taxon>Lysobacterales</taxon>
        <taxon>Lysobacteraceae</taxon>
        <taxon>Lysobacter</taxon>
    </lineage>
</organism>
<dbReference type="KEGG" id="lem:LEN_0656"/>
<proteinExistence type="predicted"/>
<dbReference type="Pfam" id="PF20256">
    <property type="entry name" value="MoCoBD_2"/>
    <property type="match status" value="2"/>
</dbReference>
<dbReference type="PIRSF" id="PIRSF036389">
    <property type="entry name" value="IOR_B"/>
    <property type="match status" value="1"/>
</dbReference>
<dbReference type="InterPro" id="IPR008274">
    <property type="entry name" value="AldOxase/xan_DH_MoCoBD1"/>
</dbReference>
<dbReference type="InterPro" id="IPR000674">
    <property type="entry name" value="Ald_Oxase/Xan_DH_a/b"/>
</dbReference>
<gene>
    <name evidence="2" type="ORF">LEN_0656</name>
</gene>
<reference evidence="2 3" key="1">
    <citation type="journal article" date="2017" name="DNA Res.">
        <title>Complete genome sequence and expression profile of the commercial lytic enzyme producer Lysobacter enzymogenes M497-1.</title>
        <authorList>
            <person name="Takami H."/>
            <person name="Toyoda A."/>
            <person name="Uchiyama I."/>
            <person name="Itoh T."/>
            <person name="Takaki Y."/>
            <person name="Arai W."/>
            <person name="Nishi S."/>
            <person name="Kawai M."/>
            <person name="Shinya K."/>
            <person name="Ikeda H."/>
        </authorList>
    </citation>
    <scope>NUCLEOTIDE SEQUENCE [LARGE SCALE GENOMIC DNA]</scope>
    <source>
        <strain evidence="2 3">M497-1</strain>
    </source>
</reference>
<evidence type="ECO:0000313" key="3">
    <source>
        <dbReference type="Proteomes" id="UP000218824"/>
    </source>
</evidence>
<accession>A0AAU9AI55</accession>
<dbReference type="GO" id="GO:0016491">
    <property type="term" value="F:oxidoreductase activity"/>
    <property type="evidence" value="ECO:0007669"/>
    <property type="project" value="InterPro"/>
</dbReference>
<dbReference type="Gene3D" id="3.30.365.10">
    <property type="entry name" value="Aldehyde oxidase/xanthine dehydrogenase, molybdopterin binding domain"/>
    <property type="match status" value="4"/>
</dbReference>
<dbReference type="Pfam" id="PF02738">
    <property type="entry name" value="MoCoBD_1"/>
    <property type="match status" value="1"/>
</dbReference>
<dbReference type="SUPFAM" id="SSF56003">
    <property type="entry name" value="Molybdenum cofactor-binding domain"/>
    <property type="match status" value="2"/>
</dbReference>
<dbReference type="InterPro" id="IPR046867">
    <property type="entry name" value="AldOxase/xan_DH_MoCoBD2"/>
</dbReference>
<dbReference type="PANTHER" id="PTHR47495:SF2">
    <property type="entry name" value="ALDEHYDE DEHYDROGENASE"/>
    <property type="match status" value="1"/>
</dbReference>
<dbReference type="EMBL" id="AP014940">
    <property type="protein sequence ID" value="BAV96143.1"/>
    <property type="molecule type" value="Genomic_DNA"/>
</dbReference>
<dbReference type="InterPro" id="IPR052516">
    <property type="entry name" value="N-heterocyclic_Hydroxylase"/>
</dbReference>
<evidence type="ECO:0000313" key="2">
    <source>
        <dbReference type="EMBL" id="BAV96143.1"/>
    </source>
</evidence>
<feature type="domain" description="Aldehyde oxidase/xanthine dehydrogenase a/b hammerhead" evidence="1">
    <location>
        <begin position="214"/>
        <end position="292"/>
    </location>
</feature>
<name>A0AAU9AI55_LYSEN</name>
<dbReference type="AlphaFoldDB" id="A0AAU9AI55"/>